<evidence type="ECO:0000256" key="1">
    <source>
        <dbReference type="SAM" id="Phobius"/>
    </source>
</evidence>
<evidence type="ECO:0000313" key="3">
    <source>
        <dbReference type="Proteomes" id="UP000344274"/>
    </source>
</evidence>
<accession>A0A5E7NZX5</accession>
<keyword evidence="1" id="KW-1133">Transmembrane helix</keyword>
<dbReference type="AlphaFoldDB" id="A0A5E7NZX5"/>
<protein>
    <submittedName>
        <fullName evidence="2">Uncharacterized protein</fullName>
    </submittedName>
</protein>
<reference evidence="2 3" key="1">
    <citation type="submission" date="2019-09" db="EMBL/GenBank/DDBJ databases">
        <authorList>
            <person name="Chandra G."/>
            <person name="Truman W A."/>
        </authorList>
    </citation>
    <scope>NUCLEOTIDE SEQUENCE [LARGE SCALE GENOMIC DNA]</scope>
    <source>
        <strain evidence="2">PS673</strain>
    </source>
</reference>
<name>A0A5E7NZX5_PSEFL</name>
<feature type="transmembrane region" description="Helical" evidence="1">
    <location>
        <begin position="20"/>
        <end position="37"/>
    </location>
</feature>
<dbReference type="RefSeq" id="WP_154862038.1">
    <property type="nucleotide sequence ID" value="NZ_CABVHB010000071.1"/>
</dbReference>
<keyword evidence="1" id="KW-0812">Transmembrane</keyword>
<dbReference type="Proteomes" id="UP000344274">
    <property type="component" value="Unassembled WGS sequence"/>
</dbReference>
<organism evidence="2 3">
    <name type="scientific">Pseudomonas fluorescens</name>
    <dbReference type="NCBI Taxonomy" id="294"/>
    <lineage>
        <taxon>Bacteria</taxon>
        <taxon>Pseudomonadati</taxon>
        <taxon>Pseudomonadota</taxon>
        <taxon>Gammaproteobacteria</taxon>
        <taxon>Pseudomonadales</taxon>
        <taxon>Pseudomonadaceae</taxon>
        <taxon>Pseudomonas</taxon>
    </lineage>
</organism>
<proteinExistence type="predicted"/>
<evidence type="ECO:0000313" key="2">
    <source>
        <dbReference type="EMBL" id="VVN39239.1"/>
    </source>
</evidence>
<keyword evidence="1" id="KW-0472">Membrane</keyword>
<gene>
    <name evidence="2" type="ORF">PS673_05280</name>
</gene>
<dbReference type="EMBL" id="CABVHB010000071">
    <property type="protein sequence ID" value="VVN39239.1"/>
    <property type="molecule type" value="Genomic_DNA"/>
</dbReference>
<sequence length="63" mass="7039">MMVKAKRLGLSCLTVKEFGFSIAWSFATAGFIGVLGVEQARQLGKRWAERKADEIQFATRFAN</sequence>